<dbReference type="Gene3D" id="3.40.50.1820">
    <property type="entry name" value="alpha/beta hydrolase"/>
    <property type="match status" value="1"/>
</dbReference>
<dbReference type="Proteomes" id="UP001369815">
    <property type="component" value="Unassembled WGS sequence"/>
</dbReference>
<dbReference type="EMBL" id="JBANMG010000005">
    <property type="protein sequence ID" value="KAK6953095.1"/>
    <property type="molecule type" value="Genomic_DNA"/>
</dbReference>
<protein>
    <recommendedName>
        <fullName evidence="9">Carboxylic ester hydrolase</fullName>
        <ecNumber evidence="9">3.1.1.-</ecNumber>
    </recommendedName>
</protein>
<dbReference type="EC" id="3.1.1.-" evidence="9"/>
<sequence>MKAYIPPVLEKSPAVILALHGCGGSSLMHRVAANYDREASRKGFIVVYPSTTNDHHCWDVSSNKSLTYEGGGDSTGLANMMRYMMDKYNADPMRIFVQGTSSGCMMTNVLLATYPDIFRGGSCYSGLPAGCLAGSPGSSAQKSNPACAFGENIKTGEEWAKIVRGMRPKWDGGYPRLQTFHGTGDEFISYNNLGEQLKQWSTIHGINFTRNFTDSPQPGDTRMAYGDGSLLVGISVNYGGHPIPVDVDADLDWFGLLE</sequence>
<evidence type="ECO:0000256" key="2">
    <source>
        <dbReference type="ARBA" id="ARBA00022487"/>
    </source>
</evidence>
<dbReference type="PANTHER" id="PTHR43037">
    <property type="entry name" value="UNNAMED PRODUCT-RELATED"/>
    <property type="match status" value="1"/>
</dbReference>
<comment type="subcellular location">
    <subcellularLocation>
        <location evidence="1 9">Secreted</location>
    </subcellularLocation>
</comment>
<keyword evidence="8 9" id="KW-0624">Polysaccharide degradation</keyword>
<keyword evidence="5 9" id="KW-0378">Hydrolase</keyword>
<evidence type="ECO:0000256" key="6">
    <source>
        <dbReference type="ARBA" id="ARBA00023180"/>
    </source>
</evidence>
<evidence type="ECO:0000313" key="10">
    <source>
        <dbReference type="EMBL" id="KAK6953095.1"/>
    </source>
</evidence>
<dbReference type="InterPro" id="IPR050955">
    <property type="entry name" value="Plant_Biomass_Hydrol_Est"/>
</dbReference>
<dbReference type="InterPro" id="IPR010126">
    <property type="entry name" value="Esterase_phb"/>
</dbReference>
<dbReference type="GO" id="GO:0005576">
    <property type="term" value="C:extracellular region"/>
    <property type="evidence" value="ECO:0007669"/>
    <property type="project" value="UniProtKB-SubCell"/>
</dbReference>
<evidence type="ECO:0000256" key="1">
    <source>
        <dbReference type="ARBA" id="ARBA00004613"/>
    </source>
</evidence>
<accession>A0AAX6MKD1</accession>
<evidence type="ECO:0000256" key="4">
    <source>
        <dbReference type="ARBA" id="ARBA00022729"/>
    </source>
</evidence>
<dbReference type="GO" id="GO:0052689">
    <property type="term" value="F:carboxylic ester hydrolase activity"/>
    <property type="evidence" value="ECO:0007669"/>
    <property type="project" value="UniProtKB-KW"/>
</dbReference>
<dbReference type="Pfam" id="PF10503">
    <property type="entry name" value="Esterase_PHB"/>
    <property type="match status" value="1"/>
</dbReference>
<keyword evidence="6" id="KW-0325">Glycoprotein</keyword>
<evidence type="ECO:0000256" key="8">
    <source>
        <dbReference type="ARBA" id="ARBA00023326"/>
    </source>
</evidence>
<comment type="similarity">
    <text evidence="9">Belongs to the carbohydrate esterase 1 (CE1) family.</text>
</comment>
<evidence type="ECO:0000313" key="11">
    <source>
        <dbReference type="Proteomes" id="UP001369815"/>
    </source>
</evidence>
<dbReference type="AlphaFoldDB" id="A0AAX6MKD1"/>
<dbReference type="GO" id="GO:0045493">
    <property type="term" value="P:xylan catabolic process"/>
    <property type="evidence" value="ECO:0007669"/>
    <property type="project" value="UniProtKB-UniRule"/>
</dbReference>
<evidence type="ECO:0000256" key="3">
    <source>
        <dbReference type="ARBA" id="ARBA00022525"/>
    </source>
</evidence>
<evidence type="ECO:0000256" key="9">
    <source>
        <dbReference type="RuleBase" id="RU367147"/>
    </source>
</evidence>
<reference evidence="10 11" key="1">
    <citation type="journal article" date="2024" name="Front Chem Biol">
        <title>Unveiling the potential of Daldinia eschscholtzii MFLUCC 19-0629 through bioactivity and bioinformatics studies for enhanced sustainable agriculture production.</title>
        <authorList>
            <person name="Brooks S."/>
            <person name="Weaver J.A."/>
            <person name="Klomchit A."/>
            <person name="Alharthi S.A."/>
            <person name="Onlamun T."/>
            <person name="Nurani R."/>
            <person name="Vong T.K."/>
            <person name="Alberti F."/>
            <person name="Greco C."/>
        </authorList>
    </citation>
    <scope>NUCLEOTIDE SEQUENCE [LARGE SCALE GENOMIC DNA]</scope>
    <source>
        <strain evidence="10">MFLUCC 19-0629</strain>
    </source>
</reference>
<keyword evidence="7 9" id="KW-0119">Carbohydrate metabolism</keyword>
<keyword evidence="4" id="KW-0732">Signal</keyword>
<keyword evidence="3 9" id="KW-0964">Secreted</keyword>
<organism evidence="10 11">
    <name type="scientific">Daldinia eschscholtzii</name>
    <dbReference type="NCBI Taxonomy" id="292717"/>
    <lineage>
        <taxon>Eukaryota</taxon>
        <taxon>Fungi</taxon>
        <taxon>Dikarya</taxon>
        <taxon>Ascomycota</taxon>
        <taxon>Pezizomycotina</taxon>
        <taxon>Sordariomycetes</taxon>
        <taxon>Xylariomycetidae</taxon>
        <taxon>Xylariales</taxon>
        <taxon>Hypoxylaceae</taxon>
        <taxon>Daldinia</taxon>
    </lineage>
</organism>
<name>A0AAX6MKD1_9PEZI</name>
<comment type="caution">
    <text evidence="10">The sequence shown here is derived from an EMBL/GenBank/DDBJ whole genome shotgun (WGS) entry which is preliminary data.</text>
</comment>
<keyword evidence="11" id="KW-1185">Reference proteome</keyword>
<evidence type="ECO:0000256" key="5">
    <source>
        <dbReference type="ARBA" id="ARBA00022801"/>
    </source>
</evidence>
<dbReference type="SUPFAM" id="SSF53474">
    <property type="entry name" value="alpha/beta-Hydrolases"/>
    <property type="match status" value="2"/>
</dbReference>
<dbReference type="InterPro" id="IPR029058">
    <property type="entry name" value="AB_hydrolase_fold"/>
</dbReference>
<evidence type="ECO:0000256" key="7">
    <source>
        <dbReference type="ARBA" id="ARBA00023277"/>
    </source>
</evidence>
<gene>
    <name evidence="10" type="ORF">Daesc_005395</name>
</gene>
<dbReference type="PANTHER" id="PTHR43037:SF3">
    <property type="entry name" value="FERULOYL ESTERASE B"/>
    <property type="match status" value="1"/>
</dbReference>
<comment type="function">
    <text evidence="9">Esterase involved in the hydrolysis of xylan, a major structural heterogeneous polysaccharide found in plant biomass representing the second most abundant polysaccharide in the biosphere, after cellulose.</text>
</comment>
<dbReference type="NCBIfam" id="TIGR01840">
    <property type="entry name" value="esterase_phb"/>
    <property type="match status" value="1"/>
</dbReference>
<proteinExistence type="inferred from homology"/>
<keyword evidence="2 9" id="KW-0719">Serine esterase</keyword>